<keyword evidence="12" id="KW-1185">Reference proteome</keyword>
<gene>
    <name evidence="11" type="ORF">LITE_LOCUS24928</name>
</gene>
<dbReference type="Gene3D" id="3.40.525.10">
    <property type="entry name" value="CRAL-TRIO lipid binding domain"/>
    <property type="match status" value="1"/>
</dbReference>
<dbReference type="InterPro" id="IPR036865">
    <property type="entry name" value="CRAL-TRIO_dom_sf"/>
</dbReference>
<dbReference type="GO" id="GO:0000139">
    <property type="term" value="C:Golgi membrane"/>
    <property type="evidence" value="ECO:0007669"/>
    <property type="project" value="UniProtKB-SubCell"/>
</dbReference>
<evidence type="ECO:0000256" key="3">
    <source>
        <dbReference type="ARBA" id="ARBA00022448"/>
    </source>
</evidence>
<evidence type="ECO:0000256" key="8">
    <source>
        <dbReference type="SAM" id="MobiDB-lite"/>
    </source>
</evidence>
<evidence type="ECO:0000313" key="11">
    <source>
        <dbReference type="EMBL" id="CAI0436060.1"/>
    </source>
</evidence>
<dbReference type="FunFam" id="3.40.525.10:FF:000011">
    <property type="entry name" value="SEC14 cytosolic factor"/>
    <property type="match status" value="1"/>
</dbReference>
<keyword evidence="9" id="KW-0472">Membrane</keyword>
<dbReference type="PRINTS" id="PR00180">
    <property type="entry name" value="CRETINALDHBP"/>
</dbReference>
<evidence type="ECO:0000256" key="1">
    <source>
        <dbReference type="ARBA" id="ARBA00004202"/>
    </source>
</evidence>
<protein>
    <recommendedName>
        <fullName evidence="10">CRAL-TRIO domain-containing protein</fullName>
    </recommendedName>
</protein>
<keyword evidence="6" id="KW-0175">Coiled coil</keyword>
<reference evidence="11" key="1">
    <citation type="submission" date="2022-08" db="EMBL/GenBank/DDBJ databases">
        <authorList>
            <person name="Gutierrez-Valencia J."/>
        </authorList>
    </citation>
    <scope>NUCLEOTIDE SEQUENCE</scope>
</reference>
<dbReference type="SMART" id="SM01100">
    <property type="entry name" value="CRAL_TRIO_N"/>
    <property type="match status" value="1"/>
</dbReference>
<evidence type="ECO:0000256" key="5">
    <source>
        <dbReference type="ARBA" id="ARBA00023034"/>
    </source>
</evidence>
<keyword evidence="4" id="KW-0653">Protein transport</keyword>
<dbReference type="EMBL" id="CAMGYJ010000006">
    <property type="protein sequence ID" value="CAI0436060.1"/>
    <property type="molecule type" value="Genomic_DNA"/>
</dbReference>
<feature type="transmembrane region" description="Helical" evidence="9">
    <location>
        <begin position="487"/>
        <end position="504"/>
    </location>
</feature>
<dbReference type="PROSITE" id="PS50191">
    <property type="entry name" value="CRAL_TRIO"/>
    <property type="match status" value="1"/>
</dbReference>
<sequence>MSSPLERIAGPCFDGTSGNDERREWRSDWENSEEERKTRMGSLKKKAIKASSKFRHSLKKKKKSNKKGRRHGEEGGASYSNAAVIEDVWRADELKLVESFRQILAADDLLPAKLDDRHTLLRFLKARKFDVEKAKQMWSNMIEWRKEFGTDTIIEDFEYNELDQVLEYYPQGYHGVDKDGRPIYIERLGKVEPSKLMEVTSLERYVRYHVMEFEKTLKIKFPACSVAAKRRIQSSTAILDVQGVGLKNLTKPARELIMQLQKIDGDNYPETLERMFVINAGPGFKLLWNTVKSFLDPDTVSKIHVLGYKYQSKLLEIVDPSQLPDFLGGTCTCADEGGCLRSGKGPWKDPDTLKMVVNGDASNTRQVLTILDSNGKVIAREKQCYSSMKMKTSDTSAGESGSEVEDIFSPNKTNKKQLLPRLTPVREEARDGGKASTAVGITEFDEYVPMVDKTVDSECERQLSSSEQDISSAAERREKGPGILDRIWVVLVALFITLLAFLHFPTYPSKKSGGFVSDAESSVPTLVSAVGRKLAELEQKVEILQSKPLQMPCEKEELLNAAVCRVDGLEAELIATKKALHEALIKQDELLAYVDNLEQAKFKRRKFCF</sequence>
<dbReference type="InterPro" id="IPR001251">
    <property type="entry name" value="CRAL-TRIO_dom"/>
</dbReference>
<dbReference type="InterPro" id="IPR036273">
    <property type="entry name" value="CRAL/TRIO_N_dom_sf"/>
</dbReference>
<feature type="compositionally biased region" description="Basic and acidic residues" evidence="8">
    <location>
        <begin position="19"/>
        <end position="38"/>
    </location>
</feature>
<feature type="region of interest" description="Disordered" evidence="8">
    <location>
        <begin position="1"/>
        <end position="76"/>
    </location>
</feature>
<dbReference type="Proteomes" id="UP001154282">
    <property type="component" value="Unassembled WGS sequence"/>
</dbReference>
<evidence type="ECO:0000256" key="4">
    <source>
        <dbReference type="ARBA" id="ARBA00022927"/>
    </source>
</evidence>
<dbReference type="GO" id="GO:0015031">
    <property type="term" value="P:protein transport"/>
    <property type="evidence" value="ECO:0007669"/>
    <property type="project" value="UniProtKB-KW"/>
</dbReference>
<evidence type="ECO:0000256" key="2">
    <source>
        <dbReference type="ARBA" id="ARBA00004395"/>
    </source>
</evidence>
<feature type="domain" description="CRAL-TRIO" evidence="10">
    <location>
        <begin position="161"/>
        <end position="335"/>
    </location>
</feature>
<dbReference type="SUPFAM" id="SSF46938">
    <property type="entry name" value="CRAL/TRIO N-terminal domain"/>
    <property type="match status" value="1"/>
</dbReference>
<dbReference type="Pfam" id="PF00650">
    <property type="entry name" value="CRAL_TRIO"/>
    <property type="match status" value="1"/>
</dbReference>
<accession>A0AAV0LPH8</accession>
<comment type="caution">
    <text evidence="11">The sequence shown here is derived from an EMBL/GenBank/DDBJ whole genome shotgun (WGS) entry which is preliminary data.</text>
</comment>
<keyword evidence="9" id="KW-1133">Transmembrane helix</keyword>
<dbReference type="SMART" id="SM00516">
    <property type="entry name" value="SEC14"/>
    <property type="match status" value="1"/>
</dbReference>
<comment type="subcellular location">
    <subcellularLocation>
        <location evidence="1">Cell membrane</location>
        <topology evidence="1">Peripheral membrane protein</topology>
    </subcellularLocation>
    <subcellularLocation>
        <location evidence="2">Golgi apparatus membrane</location>
        <topology evidence="2">Peripheral membrane protein</topology>
    </subcellularLocation>
</comment>
<feature type="compositionally biased region" description="Basic residues" evidence="8">
    <location>
        <begin position="42"/>
        <end position="70"/>
    </location>
</feature>
<dbReference type="PANTHER" id="PTHR45657:SF38">
    <property type="entry name" value="CRAL-TRIO DOMAIN-CONTAINING PROTEIN"/>
    <property type="match status" value="1"/>
</dbReference>
<keyword evidence="3" id="KW-0813">Transport</keyword>
<dbReference type="Pfam" id="PF03765">
    <property type="entry name" value="CRAL_TRIO_N"/>
    <property type="match status" value="1"/>
</dbReference>
<dbReference type="Gene3D" id="1.10.8.20">
    <property type="entry name" value="N-terminal domain of phosphatidylinositol transfer protein sec14p"/>
    <property type="match status" value="1"/>
</dbReference>
<comment type="similarity">
    <text evidence="7">Belongs to the SFH family.</text>
</comment>
<dbReference type="SUPFAM" id="SSF52087">
    <property type="entry name" value="CRAL/TRIO domain"/>
    <property type="match status" value="1"/>
</dbReference>
<dbReference type="InterPro" id="IPR011074">
    <property type="entry name" value="CRAL/TRIO_N_dom"/>
</dbReference>
<dbReference type="CDD" id="cd00170">
    <property type="entry name" value="SEC14"/>
    <property type="match status" value="1"/>
</dbReference>
<evidence type="ECO:0000259" key="10">
    <source>
        <dbReference type="PROSITE" id="PS50191"/>
    </source>
</evidence>
<evidence type="ECO:0000256" key="7">
    <source>
        <dbReference type="ARBA" id="ARBA00038020"/>
    </source>
</evidence>
<organism evidence="11 12">
    <name type="scientific">Linum tenue</name>
    <dbReference type="NCBI Taxonomy" id="586396"/>
    <lineage>
        <taxon>Eukaryota</taxon>
        <taxon>Viridiplantae</taxon>
        <taxon>Streptophyta</taxon>
        <taxon>Embryophyta</taxon>
        <taxon>Tracheophyta</taxon>
        <taxon>Spermatophyta</taxon>
        <taxon>Magnoliopsida</taxon>
        <taxon>eudicotyledons</taxon>
        <taxon>Gunneridae</taxon>
        <taxon>Pentapetalae</taxon>
        <taxon>rosids</taxon>
        <taxon>fabids</taxon>
        <taxon>Malpighiales</taxon>
        <taxon>Linaceae</taxon>
        <taxon>Linum</taxon>
    </lineage>
</organism>
<keyword evidence="5" id="KW-0333">Golgi apparatus</keyword>
<evidence type="ECO:0000256" key="9">
    <source>
        <dbReference type="SAM" id="Phobius"/>
    </source>
</evidence>
<dbReference type="InterPro" id="IPR051026">
    <property type="entry name" value="PI/PC_transfer"/>
</dbReference>
<keyword evidence="9" id="KW-0812">Transmembrane</keyword>
<dbReference type="GO" id="GO:0005886">
    <property type="term" value="C:plasma membrane"/>
    <property type="evidence" value="ECO:0007669"/>
    <property type="project" value="UniProtKB-SubCell"/>
</dbReference>
<evidence type="ECO:0000313" key="12">
    <source>
        <dbReference type="Proteomes" id="UP001154282"/>
    </source>
</evidence>
<dbReference type="AlphaFoldDB" id="A0AAV0LPH8"/>
<evidence type="ECO:0000256" key="6">
    <source>
        <dbReference type="ARBA" id="ARBA00023054"/>
    </source>
</evidence>
<proteinExistence type="inferred from homology"/>
<name>A0AAV0LPH8_9ROSI</name>
<dbReference type="PANTHER" id="PTHR45657">
    <property type="entry name" value="CRAL-TRIO DOMAIN-CONTAINING PROTEIN YKL091C-RELATED"/>
    <property type="match status" value="1"/>
</dbReference>